<dbReference type="InterPro" id="IPR036291">
    <property type="entry name" value="NAD(P)-bd_dom_sf"/>
</dbReference>
<dbReference type="Gene3D" id="1.10.1040.20">
    <property type="entry name" value="ProC-like, C-terminal domain"/>
    <property type="match status" value="1"/>
</dbReference>
<dbReference type="Pfam" id="PF10728">
    <property type="entry name" value="DUF2520"/>
    <property type="match status" value="1"/>
</dbReference>
<dbReference type="PANTHER" id="PTHR40459">
    <property type="entry name" value="CONSERVED HYPOTHETICAL ALANINE AND LEUCINE RICH PROTEIN"/>
    <property type="match status" value="1"/>
</dbReference>
<name>W6RYC0_9CLOT</name>
<dbReference type="OrthoDB" id="9810755at2"/>
<evidence type="ECO:0008006" key="5">
    <source>
        <dbReference type="Google" id="ProtNLM"/>
    </source>
</evidence>
<dbReference type="SUPFAM" id="SSF48179">
    <property type="entry name" value="6-phosphogluconate dehydrogenase C-terminal domain-like"/>
    <property type="match status" value="1"/>
</dbReference>
<keyword evidence="4" id="KW-1185">Reference proteome</keyword>
<dbReference type="InterPro" id="IPR019665">
    <property type="entry name" value="OxRdtase/DH_put_Rossmann_dom"/>
</dbReference>
<sequence>MKIGFFGAGKVAVSLGKYFKINGLDIAGFYSKTFASTEFARDFTETNGYSDLESFVLDCDIIFITTNDDELVNGFNEISNFSLENKIIVNTSGSYSSSIFSNARELGAFPYSLHPIYPFSDKETSYKNLGQAVFTLEGSDEKLLLVKNLVESCGNKVILIDGDKKTYHLACAMASNLVLSLLSVSSKYLQRVGFSEKDSIEALRPLIESNVKSIFDKGFVNSLTGPVVRGDVDTIEGHLSKLDEEDKDVYKRLSLELLELSMKRNGLNSKYEKIDSILGGNEDEKH</sequence>
<dbReference type="KEGG" id="clt:CM240_2536"/>
<evidence type="ECO:0000313" key="4">
    <source>
        <dbReference type="Proteomes" id="UP000019426"/>
    </source>
</evidence>
<dbReference type="PANTHER" id="PTHR40459:SF1">
    <property type="entry name" value="CONSERVED HYPOTHETICAL ALANINE AND LEUCINE RICH PROTEIN"/>
    <property type="match status" value="1"/>
</dbReference>
<dbReference type="AlphaFoldDB" id="W6RYC0"/>
<reference evidence="3 4" key="1">
    <citation type="submission" date="2013-11" db="EMBL/GenBank/DDBJ databases">
        <title>Complete genome sequence of Clostridum sp. M2/40.</title>
        <authorList>
            <person name="Wibberg D."/>
            <person name="Puehler A."/>
            <person name="Schlueter A."/>
        </authorList>
    </citation>
    <scope>NUCLEOTIDE SEQUENCE [LARGE SCALE GENOMIC DNA]</scope>
    <source>
        <strain evidence="4">M2/40</strain>
    </source>
</reference>
<dbReference type="InterPro" id="IPR018931">
    <property type="entry name" value="DUF2520"/>
</dbReference>
<feature type="domain" description="DUF2520" evidence="2">
    <location>
        <begin position="133"/>
        <end position="255"/>
    </location>
</feature>
<evidence type="ECO:0000259" key="2">
    <source>
        <dbReference type="Pfam" id="PF10728"/>
    </source>
</evidence>
<gene>
    <name evidence="3" type="ORF">CM240_2536</name>
</gene>
<dbReference type="SUPFAM" id="SSF51735">
    <property type="entry name" value="NAD(P)-binding Rossmann-fold domains"/>
    <property type="match status" value="1"/>
</dbReference>
<evidence type="ECO:0000313" key="3">
    <source>
        <dbReference type="EMBL" id="CDM69661.1"/>
    </source>
</evidence>
<protein>
    <recommendedName>
        <fullName evidence="5">DUF2520 domain-containing protein</fullName>
    </recommendedName>
</protein>
<dbReference type="Pfam" id="PF10727">
    <property type="entry name" value="Rossmann-like"/>
    <property type="match status" value="1"/>
</dbReference>
<dbReference type="PATRIC" id="fig|1216932.3.peg.2505"/>
<dbReference type="Proteomes" id="UP000019426">
    <property type="component" value="Chromosome M2/40_rep1"/>
</dbReference>
<dbReference type="InterPro" id="IPR037108">
    <property type="entry name" value="TM1727-like_C_sf"/>
</dbReference>
<accession>W6RYC0</accession>
<dbReference type="HOGENOM" id="CLU_055635_1_0_9"/>
<dbReference type="STRING" id="1216932.CM240_2536"/>
<organism evidence="3 4">
    <name type="scientific">Clostridium bornimense</name>
    <dbReference type="NCBI Taxonomy" id="1216932"/>
    <lineage>
        <taxon>Bacteria</taxon>
        <taxon>Bacillati</taxon>
        <taxon>Bacillota</taxon>
        <taxon>Clostridia</taxon>
        <taxon>Eubacteriales</taxon>
        <taxon>Clostridiaceae</taxon>
        <taxon>Clostridium</taxon>
    </lineage>
</organism>
<dbReference type="EMBL" id="HG917868">
    <property type="protein sequence ID" value="CDM69661.1"/>
    <property type="molecule type" value="Genomic_DNA"/>
</dbReference>
<feature type="domain" description="Putative oxidoreductase/dehydrogenase Rossmann-like" evidence="1">
    <location>
        <begin position="2"/>
        <end position="115"/>
    </location>
</feature>
<proteinExistence type="predicted"/>
<dbReference type="Gene3D" id="3.40.50.720">
    <property type="entry name" value="NAD(P)-binding Rossmann-like Domain"/>
    <property type="match status" value="1"/>
</dbReference>
<dbReference type="eggNOG" id="COG5495">
    <property type="taxonomic scope" value="Bacteria"/>
</dbReference>
<dbReference type="InterPro" id="IPR008927">
    <property type="entry name" value="6-PGluconate_DH-like_C_sf"/>
</dbReference>
<evidence type="ECO:0000259" key="1">
    <source>
        <dbReference type="Pfam" id="PF10727"/>
    </source>
</evidence>